<dbReference type="AlphaFoldDB" id="A0A444JT62"/>
<dbReference type="RefSeq" id="WP_128783333.1">
    <property type="nucleotide sequence ID" value="NZ_JAKJSG010000034.1"/>
</dbReference>
<dbReference type="InterPro" id="IPR036148">
    <property type="entry name" value="MmgE/PrpD_sf"/>
</dbReference>
<dbReference type="InterPro" id="IPR042183">
    <property type="entry name" value="MmgE/PrpD_sf_1"/>
</dbReference>
<organism evidence="4 5">
    <name type="scientific">Photobacterium chitinilyticum</name>
    <dbReference type="NCBI Taxonomy" id="2485123"/>
    <lineage>
        <taxon>Bacteria</taxon>
        <taxon>Pseudomonadati</taxon>
        <taxon>Pseudomonadota</taxon>
        <taxon>Gammaproteobacteria</taxon>
        <taxon>Vibrionales</taxon>
        <taxon>Vibrionaceae</taxon>
        <taxon>Photobacterium</taxon>
    </lineage>
</organism>
<dbReference type="Pfam" id="PF19305">
    <property type="entry name" value="MmgE_PrpD_C"/>
    <property type="match status" value="1"/>
</dbReference>
<feature type="domain" description="MmgE/PrpD N-terminal" evidence="2">
    <location>
        <begin position="8"/>
        <end position="244"/>
    </location>
</feature>
<sequence length="469" mass="50231">MKPDPLLRQIAHWCVNLRLDDVPDEVTHVAKTALTDYVAVTIAGSEMPVARKLQQFAMQRAPQGNCSVFGTEQKTSMAYASYANGAASHALDFDDVSWATIGHPTVTVAPVAFAAAEEGKLGGESVLLAYIAGVEAQHQIAKWVMPQLSEQGWHTTPAIGVFGATVAAGLLQGLDETALTNALAIAASSASGVRGNFGSQTKAMHAGMAAFNGVNAVELAMLGVTGKPNVIEAADGFAQCFTGISSLEGVEVTLGRQWDLLENGLVFKQYPCCSGSHPAIDCWDALIVERGLVERGLVGKELGERVLDPDDIEYIQVGASLLGPRELVCDHPQNVIEAKFSMQYALAARLIHGAVGLDQFTDEAVRDPRVQALMSKIRMRVDPELEKLGFIGTAPVKIRVYLANGETLSIENDLAKGTPEKPLSQAEIEKKFTSCVVPRVGEHKCQHWLSALANLEAMTFSELNQLLNS</sequence>
<reference evidence="4 5" key="1">
    <citation type="submission" date="2018-11" db="EMBL/GenBank/DDBJ databases">
        <title>Photobacterium sp. BEI247 sp. nov., a marine bacterium isolated from Yongle Blue Hole in the South China Sea.</title>
        <authorList>
            <person name="Wang X."/>
        </authorList>
    </citation>
    <scope>NUCLEOTIDE SEQUENCE [LARGE SCALE GENOMIC DNA]</scope>
    <source>
        <strain evidence="5">BEI247</strain>
    </source>
</reference>
<dbReference type="InterPro" id="IPR005656">
    <property type="entry name" value="MmgE_PrpD"/>
</dbReference>
<dbReference type="SUPFAM" id="SSF103378">
    <property type="entry name" value="2-methylcitrate dehydratase PrpD"/>
    <property type="match status" value="1"/>
</dbReference>
<evidence type="ECO:0000259" key="2">
    <source>
        <dbReference type="Pfam" id="PF03972"/>
    </source>
</evidence>
<dbReference type="PANTHER" id="PTHR16943">
    <property type="entry name" value="2-METHYLCITRATE DEHYDRATASE-RELATED"/>
    <property type="match status" value="1"/>
</dbReference>
<accession>A0A444JT62</accession>
<evidence type="ECO:0000259" key="3">
    <source>
        <dbReference type="Pfam" id="PF19305"/>
    </source>
</evidence>
<dbReference type="Proteomes" id="UP000287563">
    <property type="component" value="Unassembled WGS sequence"/>
</dbReference>
<protein>
    <submittedName>
        <fullName evidence="4">MmgE/PrpD family protein</fullName>
    </submittedName>
</protein>
<comment type="similarity">
    <text evidence="1">Belongs to the PrpD family.</text>
</comment>
<dbReference type="EMBL" id="RJLM01000002">
    <property type="protein sequence ID" value="RWX56246.1"/>
    <property type="molecule type" value="Genomic_DNA"/>
</dbReference>
<name>A0A444JT62_9GAMM</name>
<dbReference type="InterPro" id="IPR045336">
    <property type="entry name" value="MmgE_PrpD_N"/>
</dbReference>
<dbReference type="Gene3D" id="3.30.1330.120">
    <property type="entry name" value="2-methylcitrate dehydratase PrpD"/>
    <property type="match status" value="1"/>
</dbReference>
<evidence type="ECO:0000313" key="5">
    <source>
        <dbReference type="Proteomes" id="UP000287563"/>
    </source>
</evidence>
<dbReference type="Pfam" id="PF03972">
    <property type="entry name" value="MmgE_PrpD_N"/>
    <property type="match status" value="1"/>
</dbReference>
<comment type="caution">
    <text evidence="4">The sequence shown here is derived from an EMBL/GenBank/DDBJ whole genome shotgun (WGS) entry which is preliminary data.</text>
</comment>
<evidence type="ECO:0000313" key="4">
    <source>
        <dbReference type="EMBL" id="RWX56246.1"/>
    </source>
</evidence>
<feature type="domain" description="MmgE/PrpD C-terminal" evidence="3">
    <location>
        <begin position="270"/>
        <end position="456"/>
    </location>
</feature>
<dbReference type="InterPro" id="IPR042188">
    <property type="entry name" value="MmgE/PrpD_sf_2"/>
</dbReference>
<dbReference type="InterPro" id="IPR045337">
    <property type="entry name" value="MmgE_PrpD_C"/>
</dbReference>
<dbReference type="PANTHER" id="PTHR16943:SF8">
    <property type="entry name" value="2-METHYLCITRATE DEHYDRATASE"/>
    <property type="match status" value="1"/>
</dbReference>
<gene>
    <name evidence="4" type="ORF">EDI28_08170</name>
</gene>
<proteinExistence type="inferred from homology"/>
<dbReference type="Gene3D" id="1.10.4100.10">
    <property type="entry name" value="2-methylcitrate dehydratase PrpD"/>
    <property type="match status" value="1"/>
</dbReference>
<keyword evidence="5" id="KW-1185">Reference proteome</keyword>
<evidence type="ECO:0000256" key="1">
    <source>
        <dbReference type="ARBA" id="ARBA00006174"/>
    </source>
</evidence>
<dbReference type="OrthoDB" id="9795089at2"/>
<dbReference type="GO" id="GO:0016829">
    <property type="term" value="F:lyase activity"/>
    <property type="evidence" value="ECO:0007669"/>
    <property type="project" value="InterPro"/>
</dbReference>